<evidence type="ECO:0000259" key="10">
    <source>
        <dbReference type="PROSITE" id="PS51820"/>
    </source>
</evidence>
<evidence type="ECO:0000313" key="12">
    <source>
        <dbReference type="Proteomes" id="UP001165289"/>
    </source>
</evidence>
<dbReference type="InterPro" id="IPR008428">
    <property type="entry name" value="Chond_GalNAc"/>
</dbReference>
<evidence type="ECO:0000256" key="8">
    <source>
        <dbReference type="ARBA" id="ARBA00023136"/>
    </source>
</evidence>
<comment type="subcellular location">
    <subcellularLocation>
        <location evidence="1 9">Golgi apparatus</location>
        <location evidence="1 9">Golgi stack membrane</location>
        <topology evidence="1 9">Single-pass type II membrane protein</topology>
    </subcellularLocation>
</comment>
<keyword evidence="8 9" id="KW-0472">Membrane</keyword>
<evidence type="ECO:0000256" key="9">
    <source>
        <dbReference type="RuleBase" id="RU364016"/>
    </source>
</evidence>
<evidence type="ECO:0000256" key="1">
    <source>
        <dbReference type="ARBA" id="ARBA00004447"/>
    </source>
</evidence>
<protein>
    <recommendedName>
        <fullName evidence="9">Hexosyltransferase</fullName>
        <ecNumber evidence="9">2.4.1.-</ecNumber>
    </recommendedName>
</protein>
<name>A0AAV7JQ95_9METZ</name>
<dbReference type="Gene3D" id="3.90.550.10">
    <property type="entry name" value="Spore Coat Polysaccharide Biosynthesis Protein SpsA, Chain A"/>
    <property type="match status" value="1"/>
</dbReference>
<feature type="transmembrane region" description="Helical" evidence="9">
    <location>
        <begin position="24"/>
        <end position="42"/>
    </location>
</feature>
<evidence type="ECO:0000256" key="3">
    <source>
        <dbReference type="ARBA" id="ARBA00022679"/>
    </source>
</evidence>
<comment type="caution">
    <text evidence="11">The sequence shown here is derived from an EMBL/GenBank/DDBJ whole genome shotgun (WGS) entry which is preliminary data.</text>
</comment>
<accession>A0AAV7JQ95</accession>
<dbReference type="SUPFAM" id="SSF53448">
    <property type="entry name" value="Nucleotide-diphospho-sugar transferases"/>
    <property type="match status" value="1"/>
</dbReference>
<dbReference type="PANTHER" id="PTHR12369">
    <property type="entry name" value="CHONDROITIN SYNTHASE"/>
    <property type="match status" value="1"/>
</dbReference>
<proteinExistence type="inferred from homology"/>
<sequence length="687" mass="79973">MISLIAFPIKHIFYKFYKWCKNPCTIKLMSLILLIFIVVLFTNNSRRKQFSPFPIDEYLDELEIEIEFGQPIPDFDSNLHELRKRILNISNANQFPSNFTNVDALYSNDLNKNLFTDIPGGFLNIYTWRDHCSESIDMLKVKIDFPYNPWRKSGTRILATIKSIEFTGVRIFGYIMPAVRGSYSFQVSYFGSVELWLSPDELPSNAVEYKISIPNIVTHFAKAKWLVSHFTVNLVADNKQYIEILHASNTEGVLEIKWKDNSSPDYKPIPTEYIYPFVYDFGDGVIPETYKSTLPLHAPSSELTNVMHPFDERNTLFSNSHVDIDKFGDSWIFPPCDYTPSYVDINPIRIANNLGIINTYPAVTLYTRHVELSVRTIVISEQFMKKVLNLFMHHLMLSNPTARLSRLINMERLVDNLSGDLYLVEVLITYAQNPLKEYLISEFVVLKRKDILSSLLCHPVYMKMRRDTFVHFLVTHRNFPQMIREFVQNMERVFDKTGDENFGIIIVNYVTPLIDVITLLRQSRLNHWSVIDFGGPWSKTAAINVGIDSVKNPNDIIFITDLSIYYPAHLPDTIRKHTFQGYSGFAPIIFYFTCDFHMQLFLKQQYIGSYSISGYGLFSLYKSDWMKVRGMDSSQFKDIWGFEDNNLANRVLNTGYVVFRLIVRGFYHQNHTYSGLWDGKNDDRFYS</sequence>
<dbReference type="InterPro" id="IPR029044">
    <property type="entry name" value="Nucleotide-diphossugar_trans"/>
</dbReference>
<dbReference type="EMBL" id="JAKMXF010000308">
    <property type="protein sequence ID" value="KAI6650982.1"/>
    <property type="molecule type" value="Genomic_DNA"/>
</dbReference>
<organism evidence="11 12">
    <name type="scientific">Oopsacas minuta</name>
    <dbReference type="NCBI Taxonomy" id="111878"/>
    <lineage>
        <taxon>Eukaryota</taxon>
        <taxon>Metazoa</taxon>
        <taxon>Porifera</taxon>
        <taxon>Hexactinellida</taxon>
        <taxon>Hexasterophora</taxon>
        <taxon>Lyssacinosida</taxon>
        <taxon>Leucopsacidae</taxon>
        <taxon>Oopsacas</taxon>
    </lineage>
</organism>
<feature type="domain" description="PA14" evidence="10">
    <location>
        <begin position="118"/>
        <end position="273"/>
    </location>
</feature>
<evidence type="ECO:0000256" key="4">
    <source>
        <dbReference type="ARBA" id="ARBA00022692"/>
    </source>
</evidence>
<dbReference type="GO" id="GO:0008376">
    <property type="term" value="F:acetylgalactosaminyltransferase activity"/>
    <property type="evidence" value="ECO:0007669"/>
    <property type="project" value="InterPro"/>
</dbReference>
<reference evidence="11 12" key="1">
    <citation type="journal article" date="2023" name="BMC Biol.">
        <title>The compact genome of the sponge Oopsacas minuta (Hexactinellida) is lacking key metazoan core genes.</title>
        <authorList>
            <person name="Santini S."/>
            <person name="Schenkelaars Q."/>
            <person name="Jourda C."/>
            <person name="Duchesne M."/>
            <person name="Belahbib H."/>
            <person name="Rocher C."/>
            <person name="Selva M."/>
            <person name="Riesgo A."/>
            <person name="Vervoort M."/>
            <person name="Leys S.P."/>
            <person name="Kodjabachian L."/>
            <person name="Le Bivic A."/>
            <person name="Borchiellini C."/>
            <person name="Claverie J.M."/>
            <person name="Renard E."/>
        </authorList>
    </citation>
    <scope>NUCLEOTIDE SEQUENCE [LARGE SCALE GENOMIC DNA]</scope>
    <source>
        <strain evidence="11">SPO-2</strain>
    </source>
</reference>
<dbReference type="InterPro" id="IPR037524">
    <property type="entry name" value="PA14/GLEYA"/>
</dbReference>
<dbReference type="AlphaFoldDB" id="A0AAV7JQ95"/>
<evidence type="ECO:0000256" key="2">
    <source>
        <dbReference type="ARBA" id="ARBA00009239"/>
    </source>
</evidence>
<dbReference type="Proteomes" id="UP001165289">
    <property type="component" value="Unassembled WGS sequence"/>
</dbReference>
<evidence type="ECO:0000256" key="7">
    <source>
        <dbReference type="ARBA" id="ARBA00023034"/>
    </source>
</evidence>
<keyword evidence="7 9" id="KW-0333">Golgi apparatus</keyword>
<keyword evidence="5 9" id="KW-0735">Signal-anchor</keyword>
<evidence type="ECO:0000313" key="11">
    <source>
        <dbReference type="EMBL" id="KAI6650982.1"/>
    </source>
</evidence>
<gene>
    <name evidence="11" type="ORF">LOD99_5559</name>
</gene>
<evidence type="ECO:0000256" key="5">
    <source>
        <dbReference type="ARBA" id="ARBA00022968"/>
    </source>
</evidence>
<evidence type="ECO:0000256" key="6">
    <source>
        <dbReference type="ARBA" id="ARBA00022989"/>
    </source>
</evidence>
<dbReference type="InterPro" id="IPR051227">
    <property type="entry name" value="CS_glycosyltransferase"/>
</dbReference>
<dbReference type="GO" id="GO:0032580">
    <property type="term" value="C:Golgi cisterna membrane"/>
    <property type="evidence" value="ECO:0007669"/>
    <property type="project" value="UniProtKB-SubCell"/>
</dbReference>
<keyword evidence="4 9" id="KW-0812">Transmembrane</keyword>
<dbReference type="EC" id="2.4.1.-" evidence="9"/>
<dbReference type="Pfam" id="PF05679">
    <property type="entry name" value="CHGN"/>
    <property type="match status" value="1"/>
</dbReference>
<keyword evidence="12" id="KW-1185">Reference proteome</keyword>
<comment type="similarity">
    <text evidence="2 9">Belongs to the chondroitin N-acetylgalactosaminyltransferase family.</text>
</comment>
<keyword evidence="3 9" id="KW-0808">Transferase</keyword>
<keyword evidence="6 9" id="KW-1133">Transmembrane helix</keyword>
<dbReference type="PANTHER" id="PTHR12369:SF5">
    <property type="entry name" value="HEXOSYLTRANSFERASE"/>
    <property type="match status" value="1"/>
</dbReference>
<dbReference type="PROSITE" id="PS51820">
    <property type="entry name" value="PA14"/>
    <property type="match status" value="1"/>
</dbReference>